<dbReference type="InterPro" id="IPR036188">
    <property type="entry name" value="FAD/NAD-bd_sf"/>
</dbReference>
<evidence type="ECO:0000313" key="3">
    <source>
        <dbReference type="Proteomes" id="UP000250266"/>
    </source>
</evidence>
<dbReference type="Pfam" id="PF06100">
    <property type="entry name" value="MCRA"/>
    <property type="match status" value="1"/>
</dbReference>
<dbReference type="GO" id="GO:0071949">
    <property type="term" value="F:FAD binding"/>
    <property type="evidence" value="ECO:0007669"/>
    <property type="project" value="InterPro"/>
</dbReference>
<feature type="region of interest" description="Disordered" evidence="1">
    <location>
        <begin position="1"/>
        <end position="24"/>
    </location>
</feature>
<dbReference type="Gene3D" id="3.30.9.80">
    <property type="match status" value="1"/>
</dbReference>
<evidence type="ECO:0000313" key="2">
    <source>
        <dbReference type="EMBL" id="OCK82675.1"/>
    </source>
</evidence>
<gene>
    <name evidence="2" type="ORF">K432DRAFT_323811</name>
</gene>
<dbReference type="PANTHER" id="PTHR37417">
    <property type="entry name" value="67 KDA MYOSIN-CROSS-REACTIVE ANTIGEN FAMILY PROTEIN (AFU_ORTHOLOGUE AFUA_5G09970)"/>
    <property type="match status" value="1"/>
</dbReference>
<dbReference type="NCBIfam" id="NF010584">
    <property type="entry name" value="PRK13977.1"/>
    <property type="match status" value="1"/>
</dbReference>
<feature type="compositionally biased region" description="Basic residues" evidence="1">
    <location>
        <begin position="1"/>
        <end position="14"/>
    </location>
</feature>
<dbReference type="Gene3D" id="3.50.50.60">
    <property type="entry name" value="FAD/NAD(P)-binding domain"/>
    <property type="match status" value="2"/>
</dbReference>
<dbReference type="EMBL" id="KV744881">
    <property type="protein sequence ID" value="OCK82675.1"/>
    <property type="molecule type" value="Genomic_DNA"/>
</dbReference>
<keyword evidence="3" id="KW-1185">Reference proteome</keyword>
<dbReference type="GO" id="GO:0050151">
    <property type="term" value="F:oleate hydratase activity"/>
    <property type="evidence" value="ECO:0007669"/>
    <property type="project" value="InterPro"/>
</dbReference>
<dbReference type="OrthoDB" id="545169at2759"/>
<name>A0A8E2EER2_9PEZI</name>
<organism evidence="2 3">
    <name type="scientific">Lepidopterella palustris CBS 459.81</name>
    <dbReference type="NCBI Taxonomy" id="1314670"/>
    <lineage>
        <taxon>Eukaryota</taxon>
        <taxon>Fungi</taxon>
        <taxon>Dikarya</taxon>
        <taxon>Ascomycota</taxon>
        <taxon>Pezizomycotina</taxon>
        <taxon>Dothideomycetes</taxon>
        <taxon>Pleosporomycetidae</taxon>
        <taxon>Mytilinidiales</taxon>
        <taxon>Argynnaceae</taxon>
        <taxon>Lepidopterella</taxon>
    </lineage>
</organism>
<dbReference type="GO" id="GO:0006631">
    <property type="term" value="P:fatty acid metabolic process"/>
    <property type="evidence" value="ECO:0007669"/>
    <property type="project" value="InterPro"/>
</dbReference>
<dbReference type="InterPro" id="IPR010354">
    <property type="entry name" value="Oleate_hydratase"/>
</dbReference>
<protein>
    <submittedName>
        <fullName evidence="2">67 kDa myosin-cross-reactive antigen family protein</fullName>
    </submittedName>
</protein>
<reference evidence="2 3" key="1">
    <citation type="journal article" date="2016" name="Nat. Commun.">
        <title>Ectomycorrhizal ecology is imprinted in the genome of the dominant symbiotic fungus Cenococcum geophilum.</title>
        <authorList>
            <consortium name="DOE Joint Genome Institute"/>
            <person name="Peter M."/>
            <person name="Kohler A."/>
            <person name="Ohm R.A."/>
            <person name="Kuo A."/>
            <person name="Krutzmann J."/>
            <person name="Morin E."/>
            <person name="Arend M."/>
            <person name="Barry K.W."/>
            <person name="Binder M."/>
            <person name="Choi C."/>
            <person name="Clum A."/>
            <person name="Copeland A."/>
            <person name="Grisel N."/>
            <person name="Haridas S."/>
            <person name="Kipfer T."/>
            <person name="LaButti K."/>
            <person name="Lindquist E."/>
            <person name="Lipzen A."/>
            <person name="Maire R."/>
            <person name="Meier B."/>
            <person name="Mihaltcheva S."/>
            <person name="Molinier V."/>
            <person name="Murat C."/>
            <person name="Poggeler S."/>
            <person name="Quandt C.A."/>
            <person name="Sperisen C."/>
            <person name="Tritt A."/>
            <person name="Tisserant E."/>
            <person name="Crous P.W."/>
            <person name="Henrissat B."/>
            <person name="Nehls U."/>
            <person name="Egli S."/>
            <person name="Spatafora J.W."/>
            <person name="Grigoriev I.V."/>
            <person name="Martin F.M."/>
        </authorList>
    </citation>
    <scope>NUCLEOTIDE SEQUENCE [LARGE SCALE GENOMIC DNA]</scope>
    <source>
        <strain evidence="2 3">CBS 459.81</strain>
    </source>
</reference>
<dbReference type="Proteomes" id="UP000250266">
    <property type="component" value="Unassembled WGS sequence"/>
</dbReference>
<accession>A0A8E2EER2</accession>
<dbReference type="AlphaFoldDB" id="A0A8E2EER2"/>
<evidence type="ECO:0000256" key="1">
    <source>
        <dbReference type="SAM" id="MobiDB-lite"/>
    </source>
</evidence>
<dbReference type="SUPFAM" id="SSF51905">
    <property type="entry name" value="FAD/NAD(P)-binding domain"/>
    <property type="match status" value="1"/>
</dbReference>
<dbReference type="PANTHER" id="PTHR37417:SF2">
    <property type="entry name" value="67 KDA MYOSIN-CROSS-REACTIVE ANTIGEN FAMILY PROTEIN (AFU_ORTHOLOGUE AFUA_5G09970)"/>
    <property type="match status" value="1"/>
</dbReference>
<sequence>MPHFLKNGHPRRTPRNPGENRNPQETQAYLVGGGIGSLAAAVHLIQDAKVPPKNIHVLEALPVLGGSMDCTGNPSEGYILRGGRMLNNSYLCTYDLLARIPSLTDSKKTVMQEIKDFNAIPGNQTHSNARLIATGEKEAEVLDTSKMGLDNQERINLLKLTMESEKNVGKKRIDELFPETFFKTKFWYMWATMFSFQPWHSAVEFRRHLHRFLHEFAHINTLEGVNKTPYNQHDSIISPIIKYLQDQGVDFRYKTRVTDIDFIEGIPMTVNEIHMIEDGTPMTAQVDPADIVMVTLGSMTACSTVGTNLTPPSKILEEGLQGGSWDLWKKMAAKNDNLGNPTNFSSRIQESKWEAFTVTLNDPELLRRIEGFTHNEPGTGALMTFKDSNWLMSIMVPRQPHFIDQPKDIEVLWGYSLFPDKQGNFVKKPMTECSGKEIMEELLGHLHFPLHPILEHSITIPCMMPFITSQFLTRQWGDRPLVIPEGSTNLALVGQFVEIPEDTVFTIEYSVRGAQMAVYGLMGLDKKPKPIYKGEYHIGVLTDAMMKIMT</sequence>
<proteinExistence type="predicted"/>